<name>B0TS83_SHEHH</name>
<dbReference type="STRING" id="458817.Shal_0643"/>
<reference evidence="1" key="1">
    <citation type="submission" date="2008-01" db="EMBL/GenBank/DDBJ databases">
        <title>Complete sequence of Shewanella halifaxensis HAW-EB4.</title>
        <authorList>
            <consortium name="US DOE Joint Genome Institute"/>
            <person name="Copeland A."/>
            <person name="Lucas S."/>
            <person name="Lapidus A."/>
            <person name="Glavina del Rio T."/>
            <person name="Dalin E."/>
            <person name="Tice H."/>
            <person name="Bruce D."/>
            <person name="Goodwin L."/>
            <person name="Pitluck S."/>
            <person name="Sims D."/>
            <person name="Brettin T."/>
            <person name="Detter J.C."/>
            <person name="Han C."/>
            <person name="Kuske C.R."/>
            <person name="Schmutz J."/>
            <person name="Larimer F."/>
            <person name="Land M."/>
            <person name="Hauser L."/>
            <person name="Kyrpides N."/>
            <person name="Kim E."/>
            <person name="Zhao J.-S."/>
            <person name="Richardson P."/>
        </authorList>
    </citation>
    <scope>NUCLEOTIDE SEQUENCE [LARGE SCALE GENOMIC DNA]</scope>
    <source>
        <strain evidence="1">HAW-EB4</strain>
    </source>
</reference>
<evidence type="ECO:0000313" key="1">
    <source>
        <dbReference type="EMBL" id="ABZ75218.1"/>
    </source>
</evidence>
<dbReference type="Proteomes" id="UP000001317">
    <property type="component" value="Chromosome"/>
</dbReference>
<dbReference type="OrthoDB" id="6293663at2"/>
<proteinExistence type="predicted"/>
<keyword evidence="2" id="KW-1185">Reference proteome</keyword>
<sequence length="100" mass="11157">MAWKCQNCSTEIEETSFEVCWNCGCERGQEKLSESQSQVLECLRCESPMIKLGSKEFHEGTRWGALGNIGELFVDKQALDMYACESCGKVEFFLPGAGDS</sequence>
<evidence type="ECO:0008006" key="3">
    <source>
        <dbReference type="Google" id="ProtNLM"/>
    </source>
</evidence>
<organism evidence="1 2">
    <name type="scientific">Shewanella halifaxensis (strain HAW-EB4)</name>
    <dbReference type="NCBI Taxonomy" id="458817"/>
    <lineage>
        <taxon>Bacteria</taxon>
        <taxon>Pseudomonadati</taxon>
        <taxon>Pseudomonadota</taxon>
        <taxon>Gammaproteobacteria</taxon>
        <taxon>Alteromonadales</taxon>
        <taxon>Shewanellaceae</taxon>
        <taxon>Shewanella</taxon>
    </lineage>
</organism>
<dbReference type="RefSeq" id="WP_012275772.1">
    <property type="nucleotide sequence ID" value="NC_010334.1"/>
</dbReference>
<dbReference type="EMBL" id="CP000931">
    <property type="protein sequence ID" value="ABZ75218.1"/>
    <property type="molecule type" value="Genomic_DNA"/>
</dbReference>
<dbReference type="HOGENOM" id="CLU_2153321_0_0_6"/>
<protein>
    <recommendedName>
        <fullName evidence="3">RanBP2-type domain-containing protein</fullName>
    </recommendedName>
</protein>
<evidence type="ECO:0000313" key="2">
    <source>
        <dbReference type="Proteomes" id="UP000001317"/>
    </source>
</evidence>
<dbReference type="AlphaFoldDB" id="B0TS83"/>
<accession>B0TS83</accession>
<gene>
    <name evidence="1" type="ordered locus">Shal_0643</name>
</gene>
<dbReference type="KEGG" id="shl:Shal_0643"/>
<dbReference type="eggNOG" id="ENOG50336NX">
    <property type="taxonomic scope" value="Bacteria"/>
</dbReference>